<dbReference type="AlphaFoldDB" id="A0A0N4XDH3"/>
<dbReference type="InterPro" id="IPR017943">
    <property type="entry name" value="Bactericidal_perm-incr_a/b_dom"/>
</dbReference>
<dbReference type="EMBL" id="UYSL01000274">
    <property type="protein sequence ID" value="VDL63335.1"/>
    <property type="molecule type" value="Genomic_DNA"/>
</dbReference>
<accession>A0A0N4XDH3</accession>
<evidence type="ECO:0000313" key="2">
    <source>
        <dbReference type="EMBL" id="VDL63335.1"/>
    </source>
</evidence>
<evidence type="ECO:0000313" key="3">
    <source>
        <dbReference type="Proteomes" id="UP000271162"/>
    </source>
</evidence>
<gene>
    <name evidence="2" type="ORF">NBR_LOCUS573</name>
</gene>
<feature type="chain" id="PRO_5043124512" evidence="1">
    <location>
        <begin position="16"/>
        <end position="82"/>
    </location>
</feature>
<dbReference type="WBParaSite" id="NBR_0000057201-mRNA-1">
    <property type="protein sequence ID" value="NBR_0000057201-mRNA-1"/>
    <property type="gene ID" value="NBR_0000057201"/>
</dbReference>
<keyword evidence="3" id="KW-1185">Reference proteome</keyword>
<dbReference type="SUPFAM" id="SSF55394">
    <property type="entry name" value="Bactericidal permeability-increasing protein, BPI"/>
    <property type="match status" value="1"/>
</dbReference>
<organism evidence="4">
    <name type="scientific">Nippostrongylus brasiliensis</name>
    <name type="common">Rat hookworm</name>
    <dbReference type="NCBI Taxonomy" id="27835"/>
    <lineage>
        <taxon>Eukaryota</taxon>
        <taxon>Metazoa</taxon>
        <taxon>Ecdysozoa</taxon>
        <taxon>Nematoda</taxon>
        <taxon>Chromadorea</taxon>
        <taxon>Rhabditida</taxon>
        <taxon>Rhabditina</taxon>
        <taxon>Rhabditomorpha</taxon>
        <taxon>Strongyloidea</taxon>
        <taxon>Heligmosomidae</taxon>
        <taxon>Nippostrongylus</taxon>
    </lineage>
</organism>
<evidence type="ECO:0000256" key="1">
    <source>
        <dbReference type="SAM" id="SignalP"/>
    </source>
</evidence>
<name>A0A0N4XDH3_NIPBR</name>
<evidence type="ECO:0000313" key="4">
    <source>
        <dbReference type="WBParaSite" id="NBR_0000057201-mRNA-1"/>
    </source>
</evidence>
<dbReference type="GO" id="GO:0008289">
    <property type="term" value="F:lipid binding"/>
    <property type="evidence" value="ECO:0007669"/>
    <property type="project" value="InterPro"/>
</dbReference>
<feature type="signal peptide" evidence="1">
    <location>
        <begin position="1"/>
        <end position="15"/>
    </location>
</feature>
<sequence length="82" mass="9328">MVFILILSSLVLIHSQSYEKDYSPLLDQNTSPSNPGIYLRLMPTGLAYMREIGMKVVNEQVLKLQLPTIRERIEQGEVSSFS</sequence>
<protein>
    <submittedName>
        <fullName evidence="4">Peptidase M23</fullName>
    </submittedName>
</protein>
<proteinExistence type="predicted"/>
<keyword evidence="1" id="KW-0732">Signal</keyword>
<reference evidence="2 3" key="2">
    <citation type="submission" date="2018-11" db="EMBL/GenBank/DDBJ databases">
        <authorList>
            <consortium name="Pathogen Informatics"/>
        </authorList>
    </citation>
    <scope>NUCLEOTIDE SEQUENCE [LARGE SCALE GENOMIC DNA]</scope>
</reference>
<reference evidence="4" key="1">
    <citation type="submission" date="2017-02" db="UniProtKB">
        <authorList>
            <consortium name="WormBaseParasite"/>
        </authorList>
    </citation>
    <scope>IDENTIFICATION</scope>
</reference>
<dbReference type="Proteomes" id="UP000271162">
    <property type="component" value="Unassembled WGS sequence"/>
</dbReference>
<dbReference type="STRING" id="27835.A0A0N4XDH3"/>